<keyword evidence="2" id="KW-0732">Signal</keyword>
<evidence type="ECO:0000313" key="3">
    <source>
        <dbReference type="EMBL" id="PLS29597.1"/>
    </source>
</evidence>
<evidence type="ECO:0000313" key="4">
    <source>
        <dbReference type="Proteomes" id="UP000235034"/>
    </source>
</evidence>
<dbReference type="Proteomes" id="UP000235034">
    <property type="component" value="Unassembled WGS sequence"/>
</dbReference>
<evidence type="ECO:0000256" key="2">
    <source>
        <dbReference type="SAM" id="SignalP"/>
    </source>
</evidence>
<dbReference type="EMBL" id="NMWT01000002">
    <property type="protein sequence ID" value="PLS29597.1"/>
    <property type="molecule type" value="Genomic_DNA"/>
</dbReference>
<feature type="chain" id="PRO_5014613539" description="Lipoprotein" evidence="2">
    <location>
        <begin position="19"/>
        <end position="209"/>
    </location>
</feature>
<evidence type="ECO:0000256" key="1">
    <source>
        <dbReference type="SAM" id="MobiDB-lite"/>
    </source>
</evidence>
<accession>A0A2N5J5Y8</accession>
<gene>
    <name evidence="3" type="ORF">Uis4E_0234</name>
</gene>
<evidence type="ECO:0008006" key="5">
    <source>
        <dbReference type="Google" id="ProtNLM"/>
    </source>
</evidence>
<feature type="signal peptide" evidence="2">
    <location>
        <begin position="1"/>
        <end position="18"/>
    </location>
</feature>
<organism evidence="3 4">
    <name type="scientific">Bifidobacterium parmae</name>
    <dbReference type="NCBI Taxonomy" id="361854"/>
    <lineage>
        <taxon>Bacteria</taxon>
        <taxon>Bacillati</taxon>
        <taxon>Actinomycetota</taxon>
        <taxon>Actinomycetes</taxon>
        <taxon>Bifidobacteriales</taxon>
        <taxon>Bifidobacteriaceae</taxon>
        <taxon>Bifidobacterium</taxon>
    </lineage>
</organism>
<reference evidence="3 4" key="1">
    <citation type="submission" date="2017-07" db="EMBL/GenBank/DDBJ databases">
        <title>Bifidobacterium novel species.</title>
        <authorList>
            <person name="Lugli G.A."/>
            <person name="Milani C."/>
            <person name="Duranti S."/>
            <person name="Mangifesta M."/>
        </authorList>
    </citation>
    <scope>NUCLEOTIDE SEQUENCE [LARGE SCALE GENOMIC DNA]</scope>
    <source>
        <strain evidence="3 4">77</strain>
    </source>
</reference>
<name>A0A2N5J5Y8_9BIFI</name>
<keyword evidence="4" id="KW-1185">Reference proteome</keyword>
<feature type="region of interest" description="Disordered" evidence="1">
    <location>
        <begin position="187"/>
        <end position="209"/>
    </location>
</feature>
<protein>
    <recommendedName>
        <fullName evidence="5">Lipoprotein</fullName>
    </recommendedName>
</protein>
<dbReference type="AlphaFoldDB" id="A0A2N5J5Y8"/>
<feature type="compositionally biased region" description="Polar residues" evidence="1">
    <location>
        <begin position="197"/>
        <end position="209"/>
    </location>
</feature>
<proteinExistence type="predicted"/>
<comment type="caution">
    <text evidence="3">The sequence shown here is derived from an EMBL/GenBank/DDBJ whole genome shotgun (WGS) entry which is preliminary data.</text>
</comment>
<sequence>MIGTICLFVALAGCSVNAAGGHDTGTNTKTTDGYDLNTSYSTELGIVQSQLRSDSNDNRLGLSILEDGVVTEGELNELKEQYDQCFIDHGYDPGSFDFDKTGAGSVYPPSGLSEEERKAWGERTNTVQQTCDQRNGTAAIRGLVASVQMNPDNKDIRKTIVTCLIEQGLVDGGYTVNDYDTDLADQSGPFSAEKNNDTSYQSKLRQCQS</sequence>